<evidence type="ECO:0000256" key="2">
    <source>
        <dbReference type="ARBA" id="ARBA00004590"/>
    </source>
</evidence>
<evidence type="ECO:0000256" key="8">
    <source>
        <dbReference type="ARBA" id="ARBA00022989"/>
    </source>
</evidence>
<sequence length="300" mass="33194">MEYPVLTGAVALLAFICLVTLALFWPGKTDIQAQVRQPCHPVHLLIVLGSGGHTEEMLSMLRHAELDPEVYIRRTYVVSSGDAFSARKAVEYEKSIENSEKTGQDESKSRSYTIITVPRARRVHQSFLTAPLTTLQCFGFCMLVLMGRHPDQLTLTAQSSSSSSPCPGYPDIILTNGPGTGVCVVVAARLLRLFDPLVCRILPQARSDIPSSTFSKSKTSTYSGPESRSHSGPRDQRRGTRRYLRTIFIESWARVTTVSLSGKILFPLVDRFLVQWEGLAGYSGWFGFGRKAEYVGTLLS</sequence>
<evidence type="ECO:0000256" key="12">
    <source>
        <dbReference type="SAM" id="MobiDB-lite"/>
    </source>
</evidence>
<evidence type="ECO:0000256" key="3">
    <source>
        <dbReference type="ARBA" id="ARBA00009731"/>
    </source>
</evidence>
<feature type="compositionally biased region" description="Low complexity" evidence="12">
    <location>
        <begin position="211"/>
        <end position="223"/>
    </location>
</feature>
<feature type="transmembrane region" description="Helical" evidence="11">
    <location>
        <begin position="6"/>
        <end position="26"/>
    </location>
</feature>
<evidence type="ECO:0000256" key="5">
    <source>
        <dbReference type="ARBA" id="ARBA00017467"/>
    </source>
</evidence>
<keyword evidence="14" id="KW-1185">Reference proteome</keyword>
<evidence type="ECO:0000256" key="10">
    <source>
        <dbReference type="ARBA" id="ARBA00032062"/>
    </source>
</evidence>
<keyword evidence="9 11" id="KW-0472">Membrane</keyword>
<feature type="compositionally biased region" description="Basic and acidic residues" evidence="12">
    <location>
        <begin position="227"/>
        <end position="238"/>
    </location>
</feature>
<comment type="caution">
    <text evidence="11">Lacks conserved residue(s) required for the propagation of feature annotation.</text>
</comment>
<dbReference type="Proteomes" id="UP000024533">
    <property type="component" value="Unassembled WGS sequence"/>
</dbReference>
<dbReference type="STRING" id="1215338.A0A059IZ55"/>
<dbReference type="PANTHER" id="PTHR12154">
    <property type="entry name" value="GLYCOSYL TRANSFERASE-RELATED"/>
    <property type="match status" value="1"/>
</dbReference>
<comment type="function">
    <text evidence="11">Involved in protein N-glycosylation. Essential for the second step of the dolichol-linked oligosaccharide pathway. Anchors the catalytic subunit ALG13 to the ER.</text>
</comment>
<evidence type="ECO:0000256" key="11">
    <source>
        <dbReference type="RuleBase" id="RU362127"/>
    </source>
</evidence>
<proteinExistence type="inferred from homology"/>
<comment type="similarity">
    <text evidence="3 11">Belongs to the ALG14 family.</text>
</comment>
<dbReference type="GO" id="GO:0004577">
    <property type="term" value="F:N-acetylglucosaminyldiphosphodolichol N-acetylglucosaminyltransferase activity"/>
    <property type="evidence" value="ECO:0007669"/>
    <property type="project" value="TreeGrafter"/>
</dbReference>
<dbReference type="AlphaFoldDB" id="A0A059IZ55"/>
<comment type="subunit">
    <text evidence="4 11">Heterodimer with ALG13 to form a functional enzyme.</text>
</comment>
<dbReference type="InterPro" id="IPR013969">
    <property type="entry name" value="Oligosacch_biosynth_Alg14"/>
</dbReference>
<dbReference type="OrthoDB" id="37659at2759"/>
<name>A0A059IZ55_TRIIM</name>
<evidence type="ECO:0000256" key="4">
    <source>
        <dbReference type="ARBA" id="ARBA00011335"/>
    </source>
</evidence>
<dbReference type="EMBL" id="AOKY01000651">
    <property type="protein sequence ID" value="KDB20890.1"/>
    <property type="molecule type" value="Genomic_DNA"/>
</dbReference>
<dbReference type="Pfam" id="PF08660">
    <property type="entry name" value="Alg14"/>
    <property type="match status" value="1"/>
</dbReference>
<keyword evidence="7 11" id="KW-0256">Endoplasmic reticulum</keyword>
<dbReference type="PANTHER" id="PTHR12154:SF4">
    <property type="entry name" value="UDP-N-ACETYLGLUCOSAMINE TRANSFERASE SUBUNIT ALG14 HOMOLOG"/>
    <property type="match status" value="1"/>
</dbReference>
<protein>
    <recommendedName>
        <fullName evidence="5 11">UDP-N-acetylglucosamine transferase subunit ALG14</fullName>
    </recommendedName>
    <alternativeName>
        <fullName evidence="10 11">Asparagine-linked glycosylation protein 14</fullName>
    </alternativeName>
</protein>
<feature type="region of interest" description="Disordered" evidence="12">
    <location>
        <begin position="209"/>
        <end position="238"/>
    </location>
</feature>
<comment type="caution">
    <text evidence="13">The sequence shown here is derived from an EMBL/GenBank/DDBJ whole genome shotgun (WGS) entry which is preliminary data.</text>
</comment>
<keyword evidence="8 11" id="KW-1133">Transmembrane helix</keyword>
<feature type="transmembrane region" description="Helical" evidence="11">
    <location>
        <begin position="127"/>
        <end position="146"/>
    </location>
</feature>
<dbReference type="GO" id="GO:0043541">
    <property type="term" value="C:UDP-N-acetylglucosamine transferase complex"/>
    <property type="evidence" value="ECO:0007669"/>
    <property type="project" value="TreeGrafter"/>
</dbReference>
<keyword evidence="6 11" id="KW-0812">Transmembrane</keyword>
<comment type="subcellular location">
    <subcellularLocation>
        <location evidence="1 11">Endoplasmic reticulum membrane</location>
        <topology evidence="1 11">Single-pass membrane protein</topology>
    </subcellularLocation>
    <subcellularLocation>
        <location evidence="2">Nucleus membrane</location>
        <topology evidence="2">Single-pass membrane protein</topology>
    </subcellularLocation>
</comment>
<dbReference type="GO" id="GO:0006488">
    <property type="term" value="P:dolichol-linked oligosaccharide biosynthetic process"/>
    <property type="evidence" value="ECO:0007669"/>
    <property type="project" value="InterPro"/>
</dbReference>
<evidence type="ECO:0000256" key="1">
    <source>
        <dbReference type="ARBA" id="ARBA00004389"/>
    </source>
</evidence>
<evidence type="ECO:0000313" key="13">
    <source>
        <dbReference type="EMBL" id="KDB20890.1"/>
    </source>
</evidence>
<dbReference type="OMA" id="FSMLRRM"/>
<reference evidence="13 14" key="1">
    <citation type="submission" date="2014-02" db="EMBL/GenBank/DDBJ databases">
        <title>The Genome Sequence of Trichophyton interdigitale MR816.</title>
        <authorList>
            <consortium name="The Broad Institute Genomics Platform"/>
            <person name="Cuomo C.A."/>
            <person name="White T.C."/>
            <person name="Graser Y."/>
            <person name="Martinez-Rossi N."/>
            <person name="Heitman J."/>
            <person name="Young S.K."/>
            <person name="Zeng Q."/>
            <person name="Gargeya S."/>
            <person name="Abouelleil A."/>
            <person name="Alvarado L."/>
            <person name="Chapman S.B."/>
            <person name="Gainer-Dewar J."/>
            <person name="Goldberg J."/>
            <person name="Griggs A."/>
            <person name="Gujja S."/>
            <person name="Hansen M."/>
            <person name="Howarth C."/>
            <person name="Imamovic A."/>
            <person name="Larimer J."/>
            <person name="Martinez D."/>
            <person name="Murphy C."/>
            <person name="Pearson M.D."/>
            <person name="Persinoti G."/>
            <person name="Poon T."/>
            <person name="Priest M."/>
            <person name="Roberts A.D."/>
            <person name="Saif S."/>
            <person name="Shea T.D."/>
            <person name="Sykes S.N."/>
            <person name="Wortman J."/>
            <person name="Nusbaum C."/>
            <person name="Birren B."/>
        </authorList>
    </citation>
    <scope>NUCLEOTIDE SEQUENCE [LARGE SCALE GENOMIC DNA]</scope>
    <source>
        <strain evidence="13 14">MR816</strain>
    </source>
</reference>
<evidence type="ECO:0000256" key="9">
    <source>
        <dbReference type="ARBA" id="ARBA00023136"/>
    </source>
</evidence>
<organism evidence="13 14">
    <name type="scientific">Trichophyton interdigitale (strain MR816)</name>
    <dbReference type="NCBI Taxonomy" id="1215338"/>
    <lineage>
        <taxon>Eukaryota</taxon>
        <taxon>Fungi</taxon>
        <taxon>Dikarya</taxon>
        <taxon>Ascomycota</taxon>
        <taxon>Pezizomycotina</taxon>
        <taxon>Eurotiomycetes</taxon>
        <taxon>Eurotiomycetidae</taxon>
        <taxon>Onygenales</taxon>
        <taxon>Arthrodermataceae</taxon>
        <taxon>Trichophyton</taxon>
    </lineage>
</organism>
<evidence type="ECO:0000256" key="6">
    <source>
        <dbReference type="ARBA" id="ARBA00022692"/>
    </source>
</evidence>
<dbReference type="GO" id="GO:0031965">
    <property type="term" value="C:nuclear membrane"/>
    <property type="evidence" value="ECO:0007669"/>
    <property type="project" value="UniProtKB-SubCell"/>
</dbReference>
<evidence type="ECO:0000256" key="7">
    <source>
        <dbReference type="ARBA" id="ARBA00022824"/>
    </source>
</evidence>
<dbReference type="HOGENOM" id="CLU_064541_0_0_1"/>
<evidence type="ECO:0000313" key="14">
    <source>
        <dbReference type="Proteomes" id="UP000024533"/>
    </source>
</evidence>
<gene>
    <name evidence="11" type="primary">ALG14</name>
    <name evidence="13" type="ORF">H109_07155</name>
</gene>
<accession>A0A059IZ55</accession>